<gene>
    <name evidence="1" type="ORF">K504DRAFT_187223</name>
</gene>
<dbReference type="EMBL" id="MU005790">
    <property type="protein sequence ID" value="KAF2703040.1"/>
    <property type="molecule type" value="Genomic_DNA"/>
</dbReference>
<dbReference type="AlphaFoldDB" id="A0A6G1JRB0"/>
<name>A0A6G1JRB0_9PLEO</name>
<organism evidence="1 2">
    <name type="scientific">Pleomassaria siparia CBS 279.74</name>
    <dbReference type="NCBI Taxonomy" id="1314801"/>
    <lineage>
        <taxon>Eukaryota</taxon>
        <taxon>Fungi</taxon>
        <taxon>Dikarya</taxon>
        <taxon>Ascomycota</taxon>
        <taxon>Pezizomycotina</taxon>
        <taxon>Dothideomycetes</taxon>
        <taxon>Pleosporomycetidae</taxon>
        <taxon>Pleosporales</taxon>
        <taxon>Pleomassariaceae</taxon>
        <taxon>Pleomassaria</taxon>
    </lineage>
</organism>
<reference evidence="1" key="1">
    <citation type="journal article" date="2020" name="Stud. Mycol.">
        <title>101 Dothideomycetes genomes: a test case for predicting lifestyles and emergence of pathogens.</title>
        <authorList>
            <person name="Haridas S."/>
            <person name="Albert R."/>
            <person name="Binder M."/>
            <person name="Bloem J."/>
            <person name="Labutti K."/>
            <person name="Salamov A."/>
            <person name="Andreopoulos B."/>
            <person name="Baker S."/>
            <person name="Barry K."/>
            <person name="Bills G."/>
            <person name="Bluhm B."/>
            <person name="Cannon C."/>
            <person name="Castanera R."/>
            <person name="Culley D."/>
            <person name="Daum C."/>
            <person name="Ezra D."/>
            <person name="Gonzalez J."/>
            <person name="Henrissat B."/>
            <person name="Kuo A."/>
            <person name="Liang C."/>
            <person name="Lipzen A."/>
            <person name="Lutzoni F."/>
            <person name="Magnuson J."/>
            <person name="Mondo S."/>
            <person name="Nolan M."/>
            <person name="Ohm R."/>
            <person name="Pangilinan J."/>
            <person name="Park H.-J."/>
            <person name="Ramirez L."/>
            <person name="Alfaro M."/>
            <person name="Sun H."/>
            <person name="Tritt A."/>
            <person name="Yoshinaga Y."/>
            <person name="Zwiers L.-H."/>
            <person name="Turgeon B."/>
            <person name="Goodwin S."/>
            <person name="Spatafora J."/>
            <person name="Crous P."/>
            <person name="Grigoriev I."/>
        </authorList>
    </citation>
    <scope>NUCLEOTIDE SEQUENCE</scope>
    <source>
        <strain evidence="1">CBS 279.74</strain>
    </source>
</reference>
<evidence type="ECO:0000313" key="1">
    <source>
        <dbReference type="EMBL" id="KAF2703040.1"/>
    </source>
</evidence>
<dbReference type="Proteomes" id="UP000799428">
    <property type="component" value="Unassembled WGS sequence"/>
</dbReference>
<keyword evidence="2" id="KW-1185">Reference proteome</keyword>
<sequence length="107" mass="12083">MSELGIQSTGFFFLPQPVGGHTWGHTYNTDSSAYSCETRAPPPSNSRQHQIRTRRTQSILYVHGWGSKRESTVCRLAKTVIIRWIGNISDILRARIVCGNLRQTSHV</sequence>
<accession>A0A6G1JRB0</accession>
<protein>
    <submittedName>
        <fullName evidence="1">Uncharacterized protein</fullName>
    </submittedName>
</protein>
<evidence type="ECO:0000313" key="2">
    <source>
        <dbReference type="Proteomes" id="UP000799428"/>
    </source>
</evidence>
<proteinExistence type="predicted"/>